<feature type="domain" description="AIG1-type G" evidence="5">
    <location>
        <begin position="11"/>
        <end position="217"/>
    </location>
</feature>
<keyword evidence="4" id="KW-0812">Transmembrane</keyword>
<keyword evidence="4" id="KW-0472">Membrane</keyword>
<dbReference type="EMBL" id="CAJVQA010003952">
    <property type="protein sequence ID" value="CAG8587789.1"/>
    <property type="molecule type" value="Genomic_DNA"/>
</dbReference>
<dbReference type="SUPFAM" id="SSF52540">
    <property type="entry name" value="P-loop containing nucleoside triphosphate hydrolases"/>
    <property type="match status" value="1"/>
</dbReference>
<evidence type="ECO:0000313" key="6">
    <source>
        <dbReference type="EMBL" id="CAG8587789.1"/>
    </source>
</evidence>
<dbReference type="InterPro" id="IPR045058">
    <property type="entry name" value="GIMA/IAN/Toc"/>
</dbReference>
<keyword evidence="2" id="KW-0342">GTP-binding</keyword>
<feature type="transmembrane region" description="Helical" evidence="4">
    <location>
        <begin position="484"/>
        <end position="501"/>
    </location>
</feature>
<dbReference type="PROSITE" id="PS51720">
    <property type="entry name" value="G_AIG1"/>
    <property type="match status" value="1"/>
</dbReference>
<dbReference type="GO" id="GO:0016540">
    <property type="term" value="P:protein autoprocessing"/>
    <property type="evidence" value="ECO:0007669"/>
    <property type="project" value="InterPro"/>
</dbReference>
<dbReference type="InterPro" id="IPR036844">
    <property type="entry name" value="Hint_dom_sf"/>
</dbReference>
<name>A0A9N9C1X9_9GLOM</name>
<protein>
    <submittedName>
        <fullName evidence="6">3368_t:CDS:1</fullName>
    </submittedName>
</protein>
<feature type="coiled-coil region" evidence="3">
    <location>
        <begin position="213"/>
        <end position="279"/>
    </location>
</feature>
<sequence length="650" mass="74108">MKVNKSFPIDINAPTILIVGKTGAGKSTLGNYLLKSYDNENPMFDVSDSFESVTKYSKFALLNTKGQSYNVVDTPGIFDTNDISDATTKEIIRTIVNCCSGIKAILFVFEAKRFTKEQKDVIDGIVKLLREESKQYMIAVFSHCNTRQTEKTDQLKKSWNADVRMFVNSIGSRWAISPNSELFPPDHPVHQLRTTELLDTIDRIDGVYTNDIFIKIRKKLEDATRNAKEAEEKRQKDHDILEKITNETITKLNNLMQKAQEYDQTAQNIIDSLKELKSKSCFWLGSRVMLESGRIIQMSELQIGDKILSNINNGIAKFSDVYLIGHIGKLDHKVKFAKIGFTKPNGSKGSLLVTTTHYIFCEDLSITFAKNLQPGKTKILILDDNQRTPVLVDDVTNEWHDMYISFYTRDGTVIADGVLCSCYDYCPPSQTFMDFIFLPMRLWTRFRPSIHRDNSLHPYVQFFETISNIIYNGPLAQTAKKLKTFSIITLAITFASTPLFFMMDTAMVTSARAIMVLFLISTSAASTGLIHWCVSPYVAKIYHHLNLSPTNNHDKEGFEKKNSMPSITPDSFITFETLNLFGRPHFTTLQIKSLEPSTRVFTNWKIKKQFENNVYGVTMSGKKTNAKRLFYIHSELRENDLMLQVFKSIS</sequence>
<accession>A0A9N9C1X9</accession>
<evidence type="ECO:0000313" key="7">
    <source>
        <dbReference type="Proteomes" id="UP000789759"/>
    </source>
</evidence>
<dbReference type="CDD" id="cd00081">
    <property type="entry name" value="Hint"/>
    <property type="match status" value="1"/>
</dbReference>
<organism evidence="6 7">
    <name type="scientific">Cetraspora pellucida</name>
    <dbReference type="NCBI Taxonomy" id="1433469"/>
    <lineage>
        <taxon>Eukaryota</taxon>
        <taxon>Fungi</taxon>
        <taxon>Fungi incertae sedis</taxon>
        <taxon>Mucoromycota</taxon>
        <taxon>Glomeromycotina</taxon>
        <taxon>Glomeromycetes</taxon>
        <taxon>Diversisporales</taxon>
        <taxon>Gigasporaceae</taxon>
        <taxon>Cetraspora</taxon>
    </lineage>
</organism>
<comment type="caution">
    <text evidence="6">The sequence shown here is derived from an EMBL/GenBank/DDBJ whole genome shotgun (WGS) entry which is preliminary data.</text>
</comment>
<dbReference type="OrthoDB" id="8954335at2759"/>
<keyword evidence="7" id="KW-1185">Reference proteome</keyword>
<dbReference type="InterPro" id="IPR027417">
    <property type="entry name" value="P-loop_NTPase"/>
</dbReference>
<keyword evidence="3" id="KW-0175">Coiled coil</keyword>
<feature type="transmembrane region" description="Helical" evidence="4">
    <location>
        <begin position="513"/>
        <end position="532"/>
    </location>
</feature>
<evidence type="ECO:0000256" key="2">
    <source>
        <dbReference type="ARBA" id="ARBA00023134"/>
    </source>
</evidence>
<evidence type="ECO:0000259" key="5">
    <source>
        <dbReference type="PROSITE" id="PS51720"/>
    </source>
</evidence>
<gene>
    <name evidence="6" type="ORF">CPELLU_LOCUS6394</name>
</gene>
<dbReference type="Gene3D" id="2.170.16.10">
    <property type="entry name" value="Hedgehog/Intein (Hint) domain"/>
    <property type="match status" value="1"/>
</dbReference>
<dbReference type="AlphaFoldDB" id="A0A9N9C1X9"/>
<dbReference type="GO" id="GO:0005525">
    <property type="term" value="F:GTP binding"/>
    <property type="evidence" value="ECO:0007669"/>
    <property type="project" value="UniProtKB-KW"/>
</dbReference>
<proteinExistence type="predicted"/>
<keyword evidence="4" id="KW-1133">Transmembrane helix</keyword>
<dbReference type="Gene3D" id="3.40.50.300">
    <property type="entry name" value="P-loop containing nucleotide triphosphate hydrolases"/>
    <property type="match status" value="1"/>
</dbReference>
<keyword evidence="1" id="KW-0547">Nucleotide-binding</keyword>
<evidence type="ECO:0000256" key="4">
    <source>
        <dbReference type="SAM" id="Phobius"/>
    </source>
</evidence>
<evidence type="ECO:0000256" key="1">
    <source>
        <dbReference type="ARBA" id="ARBA00022741"/>
    </source>
</evidence>
<dbReference type="Proteomes" id="UP000789759">
    <property type="component" value="Unassembled WGS sequence"/>
</dbReference>
<dbReference type="PANTHER" id="PTHR10903:SF184">
    <property type="entry name" value="GTP-BINDING PROTEIN A"/>
    <property type="match status" value="1"/>
</dbReference>
<evidence type="ECO:0000256" key="3">
    <source>
        <dbReference type="SAM" id="Coils"/>
    </source>
</evidence>
<dbReference type="Pfam" id="PF04548">
    <property type="entry name" value="AIG1"/>
    <property type="match status" value="1"/>
</dbReference>
<dbReference type="SUPFAM" id="SSF51294">
    <property type="entry name" value="Hedgehog/intein (Hint) domain"/>
    <property type="match status" value="1"/>
</dbReference>
<dbReference type="PANTHER" id="PTHR10903">
    <property type="entry name" value="GTPASE, IMAP FAMILY MEMBER-RELATED"/>
    <property type="match status" value="1"/>
</dbReference>
<reference evidence="6" key="1">
    <citation type="submission" date="2021-06" db="EMBL/GenBank/DDBJ databases">
        <authorList>
            <person name="Kallberg Y."/>
            <person name="Tangrot J."/>
            <person name="Rosling A."/>
        </authorList>
    </citation>
    <scope>NUCLEOTIDE SEQUENCE</scope>
    <source>
        <strain evidence="6">FL966</strain>
    </source>
</reference>
<dbReference type="Pfam" id="PF01079">
    <property type="entry name" value="Hint"/>
    <property type="match status" value="1"/>
</dbReference>
<dbReference type="InterPro" id="IPR006703">
    <property type="entry name" value="G_AIG1"/>
</dbReference>
<dbReference type="InterPro" id="IPR001767">
    <property type="entry name" value="Hedgehog_Hint"/>
</dbReference>